<evidence type="ECO:0008006" key="3">
    <source>
        <dbReference type="Google" id="ProtNLM"/>
    </source>
</evidence>
<organism evidence="1 2">
    <name type="scientific">Cryptotermes secundus</name>
    <dbReference type="NCBI Taxonomy" id="105785"/>
    <lineage>
        <taxon>Eukaryota</taxon>
        <taxon>Metazoa</taxon>
        <taxon>Ecdysozoa</taxon>
        <taxon>Arthropoda</taxon>
        <taxon>Hexapoda</taxon>
        <taxon>Insecta</taxon>
        <taxon>Pterygota</taxon>
        <taxon>Neoptera</taxon>
        <taxon>Polyneoptera</taxon>
        <taxon>Dictyoptera</taxon>
        <taxon>Blattodea</taxon>
        <taxon>Blattoidea</taxon>
        <taxon>Termitoidae</taxon>
        <taxon>Kalotermitidae</taxon>
        <taxon>Cryptotermitinae</taxon>
        <taxon>Cryptotermes</taxon>
    </lineage>
</organism>
<dbReference type="EMBL" id="NEVH01011885">
    <property type="protein sequence ID" value="PNF31265.1"/>
    <property type="molecule type" value="Genomic_DNA"/>
</dbReference>
<proteinExistence type="predicted"/>
<dbReference type="AlphaFoldDB" id="A0A2J7QRR4"/>
<dbReference type="OrthoDB" id="8192496at2759"/>
<protein>
    <recommendedName>
        <fullName evidence="3">DUF4817 domain-containing protein</fullName>
    </recommendedName>
</protein>
<reference evidence="1 2" key="1">
    <citation type="submission" date="2017-12" db="EMBL/GenBank/DDBJ databases">
        <title>Hemimetabolous genomes reveal molecular basis of termite eusociality.</title>
        <authorList>
            <person name="Harrison M.C."/>
            <person name="Jongepier E."/>
            <person name="Robertson H.M."/>
            <person name="Arning N."/>
            <person name="Bitard-Feildel T."/>
            <person name="Chao H."/>
            <person name="Childers C.P."/>
            <person name="Dinh H."/>
            <person name="Doddapaneni H."/>
            <person name="Dugan S."/>
            <person name="Gowin J."/>
            <person name="Greiner C."/>
            <person name="Han Y."/>
            <person name="Hu H."/>
            <person name="Hughes D.S.T."/>
            <person name="Huylmans A.-K."/>
            <person name="Kemena C."/>
            <person name="Kremer L.P.M."/>
            <person name="Lee S.L."/>
            <person name="Lopez-Ezquerra A."/>
            <person name="Mallet L."/>
            <person name="Monroy-Kuhn J.M."/>
            <person name="Moser A."/>
            <person name="Murali S.C."/>
            <person name="Muzny D.M."/>
            <person name="Otani S."/>
            <person name="Piulachs M.-D."/>
            <person name="Poelchau M."/>
            <person name="Qu J."/>
            <person name="Schaub F."/>
            <person name="Wada-Katsumata A."/>
            <person name="Worley K.C."/>
            <person name="Xie Q."/>
            <person name="Ylla G."/>
            <person name="Poulsen M."/>
            <person name="Gibbs R.A."/>
            <person name="Schal C."/>
            <person name="Richards S."/>
            <person name="Belles X."/>
            <person name="Korb J."/>
            <person name="Bornberg-Bauer E."/>
        </authorList>
    </citation>
    <scope>NUCLEOTIDE SEQUENCE [LARGE SCALE GENOMIC DNA]</scope>
    <source>
        <tissue evidence="1">Whole body</tissue>
    </source>
</reference>
<accession>A0A2J7QRR4</accession>
<evidence type="ECO:0000313" key="1">
    <source>
        <dbReference type="EMBL" id="PNF31265.1"/>
    </source>
</evidence>
<name>A0A2J7QRR4_9NEOP</name>
<comment type="caution">
    <text evidence="1">The sequence shown here is derived from an EMBL/GenBank/DDBJ whole genome shotgun (WGS) entry which is preliminary data.</text>
</comment>
<sequence>MGRYTLEQHVFLYDTYVKYRSARMCHRFHDETAPSRQTIHNLVNKFRTGLLIYKKQKHECQVLGEEKLDETGARLKHILRKSLKRVAQGTRVSKSSARTATQLLKPSSESWCLVYCKCKDRYTCVLQQNN</sequence>
<evidence type="ECO:0000313" key="2">
    <source>
        <dbReference type="Proteomes" id="UP000235965"/>
    </source>
</evidence>
<dbReference type="Proteomes" id="UP000235965">
    <property type="component" value="Unassembled WGS sequence"/>
</dbReference>
<gene>
    <name evidence="1" type="ORF">B7P43_G12670</name>
</gene>
<keyword evidence="2" id="KW-1185">Reference proteome</keyword>
<dbReference type="InParanoid" id="A0A2J7QRR4"/>